<evidence type="ECO:0000313" key="3">
    <source>
        <dbReference type="Proteomes" id="UP000738349"/>
    </source>
</evidence>
<comment type="caution">
    <text evidence="2">The sequence shown here is derived from an EMBL/GenBank/DDBJ whole genome shotgun (WGS) entry which is preliminary data.</text>
</comment>
<gene>
    <name evidence="2" type="ORF">EDB81DRAFT_877439</name>
</gene>
<dbReference type="OrthoDB" id="4789728at2759"/>
<dbReference type="Proteomes" id="UP000738349">
    <property type="component" value="Unassembled WGS sequence"/>
</dbReference>
<keyword evidence="1" id="KW-0732">Signal</keyword>
<dbReference type="SUPFAM" id="SSF49695">
    <property type="entry name" value="gamma-Crystallin-like"/>
    <property type="match status" value="1"/>
</dbReference>
<feature type="signal peptide" evidence="1">
    <location>
        <begin position="1"/>
        <end position="17"/>
    </location>
</feature>
<proteinExistence type="predicted"/>
<dbReference type="InterPro" id="IPR011024">
    <property type="entry name" value="G_crystallin-like"/>
</dbReference>
<organism evidence="2 3">
    <name type="scientific">Dactylonectria macrodidyma</name>
    <dbReference type="NCBI Taxonomy" id="307937"/>
    <lineage>
        <taxon>Eukaryota</taxon>
        <taxon>Fungi</taxon>
        <taxon>Dikarya</taxon>
        <taxon>Ascomycota</taxon>
        <taxon>Pezizomycotina</taxon>
        <taxon>Sordariomycetes</taxon>
        <taxon>Hypocreomycetidae</taxon>
        <taxon>Hypocreales</taxon>
        <taxon>Nectriaceae</taxon>
        <taxon>Dactylonectria</taxon>
    </lineage>
</organism>
<reference evidence="2" key="1">
    <citation type="journal article" date="2021" name="Nat. Commun.">
        <title>Genetic determinants of endophytism in the Arabidopsis root mycobiome.</title>
        <authorList>
            <person name="Mesny F."/>
            <person name="Miyauchi S."/>
            <person name="Thiergart T."/>
            <person name="Pickel B."/>
            <person name="Atanasova L."/>
            <person name="Karlsson M."/>
            <person name="Huettel B."/>
            <person name="Barry K.W."/>
            <person name="Haridas S."/>
            <person name="Chen C."/>
            <person name="Bauer D."/>
            <person name="Andreopoulos W."/>
            <person name="Pangilinan J."/>
            <person name="LaButti K."/>
            <person name="Riley R."/>
            <person name="Lipzen A."/>
            <person name="Clum A."/>
            <person name="Drula E."/>
            <person name="Henrissat B."/>
            <person name="Kohler A."/>
            <person name="Grigoriev I.V."/>
            <person name="Martin F.M."/>
            <person name="Hacquard S."/>
        </authorList>
    </citation>
    <scope>NUCLEOTIDE SEQUENCE</scope>
    <source>
        <strain evidence="2">MPI-CAGE-AT-0147</strain>
    </source>
</reference>
<name>A0A9P9FSA6_9HYPO</name>
<evidence type="ECO:0000256" key="1">
    <source>
        <dbReference type="SAM" id="SignalP"/>
    </source>
</evidence>
<keyword evidence="3" id="KW-1185">Reference proteome</keyword>
<feature type="chain" id="PRO_5040309846" evidence="1">
    <location>
        <begin position="18"/>
        <end position="151"/>
    </location>
</feature>
<dbReference type="EMBL" id="JAGMUV010000002">
    <property type="protein sequence ID" value="KAH7171444.1"/>
    <property type="molecule type" value="Genomic_DNA"/>
</dbReference>
<sequence length="151" mass="16462">MQLTAFVVTLLVAVVSARDFTLYEHSNFGGASHFENRFDDDACWNMNGKGDQASSVRGAGCTTFFRERDCQGSNWQNYGDASTVPEFLNDHIWSFRNRCYGCPDSFDPCQYVEDDGTCTFGYAACLQKMGCGGRSGEADCIGTATGCAIAC</sequence>
<dbReference type="AlphaFoldDB" id="A0A9P9FSA6"/>
<accession>A0A9P9FSA6</accession>
<protein>
    <submittedName>
        <fullName evidence="2">Uncharacterized protein</fullName>
    </submittedName>
</protein>
<evidence type="ECO:0000313" key="2">
    <source>
        <dbReference type="EMBL" id="KAH7171444.1"/>
    </source>
</evidence>
<dbReference type="Gene3D" id="2.60.20.10">
    <property type="entry name" value="Crystallins"/>
    <property type="match status" value="1"/>
</dbReference>